<keyword evidence="5" id="KW-1185">Reference proteome</keyword>
<accession>A0ABW1CJS5</accession>
<dbReference type="Pfam" id="PF00400">
    <property type="entry name" value="WD40"/>
    <property type="match status" value="4"/>
</dbReference>
<dbReference type="InterPro" id="IPR027417">
    <property type="entry name" value="P-loop_NTPase"/>
</dbReference>
<dbReference type="PRINTS" id="PR00320">
    <property type="entry name" value="GPROTEINBRPT"/>
</dbReference>
<dbReference type="InterPro" id="IPR036322">
    <property type="entry name" value="WD40_repeat_dom_sf"/>
</dbReference>
<dbReference type="PROSITE" id="PS00678">
    <property type="entry name" value="WD_REPEATS_1"/>
    <property type="match status" value="1"/>
</dbReference>
<dbReference type="SUPFAM" id="SSF52540">
    <property type="entry name" value="P-loop containing nucleoside triphosphate hydrolases"/>
    <property type="match status" value="1"/>
</dbReference>
<organism evidence="4 5">
    <name type="scientific">Nonomuraea insulae</name>
    <dbReference type="NCBI Taxonomy" id="1616787"/>
    <lineage>
        <taxon>Bacteria</taxon>
        <taxon>Bacillati</taxon>
        <taxon>Actinomycetota</taxon>
        <taxon>Actinomycetes</taxon>
        <taxon>Streptosporangiales</taxon>
        <taxon>Streptosporangiaceae</taxon>
        <taxon>Nonomuraea</taxon>
    </lineage>
</organism>
<feature type="repeat" description="WD" evidence="3">
    <location>
        <begin position="466"/>
        <end position="498"/>
    </location>
</feature>
<dbReference type="EMBL" id="JBHSPA010000023">
    <property type="protein sequence ID" value="MFC5825961.1"/>
    <property type="molecule type" value="Genomic_DNA"/>
</dbReference>
<proteinExistence type="predicted"/>
<dbReference type="RefSeq" id="WP_379515471.1">
    <property type="nucleotide sequence ID" value="NZ_JBHSPA010000023.1"/>
</dbReference>
<dbReference type="Gene3D" id="2.130.10.10">
    <property type="entry name" value="YVTN repeat-like/Quinoprotein amine dehydrogenase"/>
    <property type="match status" value="3"/>
</dbReference>
<evidence type="ECO:0000313" key="5">
    <source>
        <dbReference type="Proteomes" id="UP001596058"/>
    </source>
</evidence>
<feature type="repeat" description="WD" evidence="3">
    <location>
        <begin position="796"/>
        <end position="827"/>
    </location>
</feature>
<dbReference type="InterPro" id="IPR019775">
    <property type="entry name" value="WD40_repeat_CS"/>
</dbReference>
<dbReference type="InterPro" id="IPR001680">
    <property type="entry name" value="WD40_rpt"/>
</dbReference>
<reference evidence="5" key="1">
    <citation type="journal article" date="2019" name="Int. J. Syst. Evol. Microbiol.">
        <title>The Global Catalogue of Microorganisms (GCM) 10K type strain sequencing project: providing services to taxonomists for standard genome sequencing and annotation.</title>
        <authorList>
            <consortium name="The Broad Institute Genomics Platform"/>
            <consortium name="The Broad Institute Genome Sequencing Center for Infectious Disease"/>
            <person name="Wu L."/>
            <person name="Ma J."/>
        </authorList>
    </citation>
    <scope>NUCLEOTIDE SEQUENCE [LARGE SCALE GENOMIC DNA]</scope>
    <source>
        <strain evidence="5">CCUG 53903</strain>
    </source>
</reference>
<dbReference type="PROSITE" id="PS50294">
    <property type="entry name" value="WD_REPEATS_REGION"/>
    <property type="match status" value="2"/>
</dbReference>
<dbReference type="PANTHER" id="PTHR19879:SF9">
    <property type="entry name" value="TRANSCRIPTION INITIATION FACTOR TFIID SUBUNIT 5"/>
    <property type="match status" value="1"/>
</dbReference>
<evidence type="ECO:0000256" key="3">
    <source>
        <dbReference type="PROSITE-ProRule" id="PRU00221"/>
    </source>
</evidence>
<dbReference type="PROSITE" id="PS50082">
    <property type="entry name" value="WD_REPEATS_2"/>
    <property type="match status" value="3"/>
</dbReference>
<comment type="caution">
    <text evidence="4">The sequence shown here is derived from an EMBL/GenBank/DDBJ whole genome shotgun (WGS) entry which is preliminary data.</text>
</comment>
<dbReference type="SMART" id="SM00320">
    <property type="entry name" value="WD40"/>
    <property type="match status" value="10"/>
</dbReference>
<dbReference type="PANTHER" id="PTHR19879">
    <property type="entry name" value="TRANSCRIPTION INITIATION FACTOR TFIID"/>
    <property type="match status" value="1"/>
</dbReference>
<dbReference type="InterPro" id="IPR020472">
    <property type="entry name" value="WD40_PAC1"/>
</dbReference>
<dbReference type="InterPro" id="IPR015943">
    <property type="entry name" value="WD40/YVTN_repeat-like_dom_sf"/>
</dbReference>
<feature type="repeat" description="WD" evidence="3">
    <location>
        <begin position="675"/>
        <end position="708"/>
    </location>
</feature>
<evidence type="ECO:0000256" key="2">
    <source>
        <dbReference type="ARBA" id="ARBA00022737"/>
    </source>
</evidence>
<name>A0ABW1CJS5_9ACTN</name>
<dbReference type="Proteomes" id="UP001596058">
    <property type="component" value="Unassembled WGS sequence"/>
</dbReference>
<keyword evidence="2" id="KW-0677">Repeat</keyword>
<keyword evidence="1 3" id="KW-0853">WD repeat</keyword>
<dbReference type="SUPFAM" id="SSF50978">
    <property type="entry name" value="WD40 repeat-like"/>
    <property type="match status" value="2"/>
</dbReference>
<sequence>MVENWIERPELEQLVAALINGESGVVALVPEIDGAAGFGTTALAAAACADRRVVDRFHKGVAWLTVGGDRPERLTGLLTERIMELGDEPDTETMPGRDEMLATVTAPGDGLLVLDGLTSPRLVLAAAWSAPYATVLVTTRTAAILPDHATLIRVPSPAEGWPALLTLAGAMNTTPPAHDVTDAASVAAAAHRLLAEGLPRLGLPQSVERLMELAVFAGEGTIPKGLAQRLWHESASLSGVDTELTLAGLSVFGLLSTPPDRPVIILPDLVRRFARGRLTGESLATANHHLLGALGGGPDTDSSPEDRDYMLGHLPGHLTSAGQDVADLVCSGWWISAKLAVYGLQEVEKDLALAGTGLAGRLRHALAQNTHLLTSLDQIDVLAARLHGFPAVAADIREQLRERGTAWLECLWTPPDLPHPSLRRTLPMASGKARAVAISPDGWLVTADDSHTARIWNPDGTVRATLNGHTGMINTVAVAPDGGLLATGGDDGTVCLWSPDGTRTAVLTGAGTSGVVERVAIAPDGTWVAAATSTGIMTWSRDGTALWSAKVDLRVIPTLAIGSESSWVAVTDDAGGVSVWSRDGLPRGRIDDPGNEANSVTAHPSQDLLVVQHDDDLRLWSPEGRLLRTVPDSEELYEFTGPMAVTPDGSALAGSRFLGDGLQVVSLPGGQVSYRSAHLGEVRDVAVSGDGAWLATAGADGTVKLWDLVEGLPLPDEHMRSRSMHKVRAARSGDWLVTGEDGLSLWDGDGGALDTHHDDELFYGLAISPDETWLAATDFDGRLWLMNRDGTVRTTVQAHPRATDVVAISPTGDWLATCGDEDGVRLWRPDGAPLGVLTTDPVRSLAIDPGGRWVAAAGKDQVSLWDVGDRRRRWTRPLDNVTAVTVSPTGDWLAAATSTGDVQLLDMNGDPKGLLVGPLEYLTGLDVGPFGWWLATVSLEGEVRVWDVAEQVVMTAMKLDSPLRDCVWAPGGSRLYVTGDRGFHGFKLHQR</sequence>
<protein>
    <submittedName>
        <fullName evidence="4">WD40 repeat domain-containing protein</fullName>
    </submittedName>
</protein>
<evidence type="ECO:0000313" key="4">
    <source>
        <dbReference type="EMBL" id="MFC5825961.1"/>
    </source>
</evidence>
<dbReference type="Gene3D" id="3.40.50.300">
    <property type="entry name" value="P-loop containing nucleotide triphosphate hydrolases"/>
    <property type="match status" value="1"/>
</dbReference>
<evidence type="ECO:0000256" key="1">
    <source>
        <dbReference type="ARBA" id="ARBA00022574"/>
    </source>
</evidence>
<gene>
    <name evidence="4" type="ORF">ACFPZ3_19020</name>
</gene>